<comment type="caution">
    <text evidence="2">The sequence shown here is derived from an EMBL/GenBank/DDBJ whole genome shotgun (WGS) entry which is preliminary data.</text>
</comment>
<name>A0A401T197_CHIPU</name>
<dbReference type="AlphaFoldDB" id="A0A401T197"/>
<keyword evidence="1" id="KW-1133">Transmembrane helix</keyword>
<organism evidence="2 3">
    <name type="scientific">Chiloscyllium punctatum</name>
    <name type="common">Brownbanded bambooshark</name>
    <name type="synonym">Hemiscyllium punctatum</name>
    <dbReference type="NCBI Taxonomy" id="137246"/>
    <lineage>
        <taxon>Eukaryota</taxon>
        <taxon>Metazoa</taxon>
        <taxon>Chordata</taxon>
        <taxon>Craniata</taxon>
        <taxon>Vertebrata</taxon>
        <taxon>Chondrichthyes</taxon>
        <taxon>Elasmobranchii</taxon>
        <taxon>Galeomorphii</taxon>
        <taxon>Galeoidea</taxon>
        <taxon>Orectolobiformes</taxon>
        <taxon>Hemiscylliidae</taxon>
        <taxon>Chiloscyllium</taxon>
    </lineage>
</organism>
<dbReference type="InterPro" id="IPR008983">
    <property type="entry name" value="Tumour_necrosis_fac-like_dom"/>
</dbReference>
<proteinExistence type="predicted"/>
<keyword evidence="1" id="KW-0812">Transmembrane</keyword>
<keyword evidence="1" id="KW-0472">Membrane</keyword>
<reference evidence="2 3" key="1">
    <citation type="journal article" date="2018" name="Nat. Ecol. Evol.">
        <title>Shark genomes provide insights into elasmobranch evolution and the origin of vertebrates.</title>
        <authorList>
            <person name="Hara Y"/>
            <person name="Yamaguchi K"/>
            <person name="Onimaru K"/>
            <person name="Kadota M"/>
            <person name="Koyanagi M"/>
            <person name="Keeley SD"/>
            <person name="Tatsumi K"/>
            <person name="Tanaka K"/>
            <person name="Motone F"/>
            <person name="Kageyama Y"/>
            <person name="Nozu R"/>
            <person name="Adachi N"/>
            <person name="Nishimura O"/>
            <person name="Nakagawa R"/>
            <person name="Tanegashima C"/>
            <person name="Kiyatake I"/>
            <person name="Matsumoto R"/>
            <person name="Murakumo K"/>
            <person name="Nishida K"/>
            <person name="Terakita A"/>
            <person name="Kuratani S"/>
            <person name="Sato K"/>
            <person name="Hyodo S Kuraku.S."/>
        </authorList>
    </citation>
    <scope>NUCLEOTIDE SEQUENCE [LARGE SCALE GENOMIC DNA]</scope>
</reference>
<dbReference type="SUPFAM" id="SSF49842">
    <property type="entry name" value="TNF-like"/>
    <property type="match status" value="1"/>
</dbReference>
<sequence length="183" mass="19964">MTGTAARGVAINPQRRSFPLAIFNGLLTVICLATAALLLCKLPQPAPIDVKSTLFVIHAKVDGTSEGKVKLNSKSSWVRNNTIVVPCDGIYLVYAHISSQNNSAPSLKIMKKGTPDSVETWHLVDAKESSPMAMSELRINESIYMTLELSSETFDQAESYLGIALLEVLQNVKSCRQLLSRKS</sequence>
<keyword evidence="3" id="KW-1185">Reference proteome</keyword>
<dbReference type="Proteomes" id="UP000287033">
    <property type="component" value="Unassembled WGS sequence"/>
</dbReference>
<evidence type="ECO:0000313" key="3">
    <source>
        <dbReference type="Proteomes" id="UP000287033"/>
    </source>
</evidence>
<evidence type="ECO:0008006" key="4">
    <source>
        <dbReference type="Google" id="ProtNLM"/>
    </source>
</evidence>
<dbReference type="EMBL" id="BEZZ01000825">
    <property type="protein sequence ID" value="GCC36405.1"/>
    <property type="molecule type" value="Genomic_DNA"/>
</dbReference>
<accession>A0A401T197</accession>
<protein>
    <recommendedName>
        <fullName evidence="4">TNF family profile domain-containing protein</fullName>
    </recommendedName>
</protein>
<gene>
    <name evidence="2" type="ORF">chiPu_0014899</name>
</gene>
<evidence type="ECO:0000256" key="1">
    <source>
        <dbReference type="SAM" id="Phobius"/>
    </source>
</evidence>
<dbReference type="Gene3D" id="2.60.120.40">
    <property type="match status" value="1"/>
</dbReference>
<feature type="transmembrane region" description="Helical" evidence="1">
    <location>
        <begin position="20"/>
        <end position="39"/>
    </location>
</feature>
<evidence type="ECO:0000313" key="2">
    <source>
        <dbReference type="EMBL" id="GCC36405.1"/>
    </source>
</evidence>
<dbReference type="OrthoDB" id="9949278at2759"/>
<dbReference type="OMA" id="YAHISSQ"/>